<evidence type="ECO:0000313" key="2">
    <source>
        <dbReference type="Proteomes" id="UP001497680"/>
    </source>
</evidence>
<protein>
    <submittedName>
        <fullName evidence="1">Uncharacterized protein</fullName>
    </submittedName>
</protein>
<gene>
    <name evidence="1" type="ORF">F4821DRAFT_258955</name>
</gene>
<name>A0ACC0D4D5_9PEZI</name>
<dbReference type="EMBL" id="MU394307">
    <property type="protein sequence ID" value="KAI6087598.1"/>
    <property type="molecule type" value="Genomic_DNA"/>
</dbReference>
<dbReference type="Proteomes" id="UP001497680">
    <property type="component" value="Unassembled WGS sequence"/>
</dbReference>
<reference evidence="1 2" key="1">
    <citation type="journal article" date="2022" name="New Phytol.">
        <title>Ecological generalism drives hyperdiversity of secondary metabolite gene clusters in xylarialean endophytes.</title>
        <authorList>
            <person name="Franco M.E.E."/>
            <person name="Wisecaver J.H."/>
            <person name="Arnold A.E."/>
            <person name="Ju Y.M."/>
            <person name="Slot J.C."/>
            <person name="Ahrendt S."/>
            <person name="Moore L.P."/>
            <person name="Eastman K.E."/>
            <person name="Scott K."/>
            <person name="Konkel Z."/>
            <person name="Mondo S.J."/>
            <person name="Kuo A."/>
            <person name="Hayes R.D."/>
            <person name="Haridas S."/>
            <person name="Andreopoulos B."/>
            <person name="Riley R."/>
            <person name="LaButti K."/>
            <person name="Pangilinan J."/>
            <person name="Lipzen A."/>
            <person name="Amirebrahimi M."/>
            <person name="Yan J."/>
            <person name="Adam C."/>
            <person name="Keymanesh K."/>
            <person name="Ng V."/>
            <person name="Louie K."/>
            <person name="Northen T."/>
            <person name="Drula E."/>
            <person name="Henrissat B."/>
            <person name="Hsieh H.M."/>
            <person name="Youens-Clark K."/>
            <person name="Lutzoni F."/>
            <person name="Miadlikowska J."/>
            <person name="Eastwood D.C."/>
            <person name="Hamelin R.C."/>
            <person name="Grigoriev I.V."/>
            <person name="U'Ren J.M."/>
        </authorList>
    </citation>
    <scope>NUCLEOTIDE SEQUENCE [LARGE SCALE GENOMIC DNA]</scope>
    <source>
        <strain evidence="1 2">ER1909</strain>
    </source>
</reference>
<keyword evidence="2" id="KW-1185">Reference proteome</keyword>
<accession>A0ACC0D4D5</accession>
<organism evidence="1 2">
    <name type="scientific">Hypoxylon rubiginosum</name>
    <dbReference type="NCBI Taxonomy" id="110542"/>
    <lineage>
        <taxon>Eukaryota</taxon>
        <taxon>Fungi</taxon>
        <taxon>Dikarya</taxon>
        <taxon>Ascomycota</taxon>
        <taxon>Pezizomycotina</taxon>
        <taxon>Sordariomycetes</taxon>
        <taxon>Xylariomycetidae</taxon>
        <taxon>Xylariales</taxon>
        <taxon>Hypoxylaceae</taxon>
        <taxon>Hypoxylon</taxon>
    </lineage>
</organism>
<evidence type="ECO:0000313" key="1">
    <source>
        <dbReference type="EMBL" id="KAI6087598.1"/>
    </source>
</evidence>
<proteinExistence type="predicted"/>
<sequence>MTLVVEAARDLSKFFNEREGRYDTSTDDGNGCKSRQKDLENSYTEAAKIIDAAYTAILYLKHNGKPSLFLHPDKRKDWNRQAETMTSFFGIKISPKTGGPESDSRGNFEYVEKIFREMKYGMDYDATDGTRGFPGLYCGASGWRYYYPWDIAPLYGDRRVEDLLDPDGAKRFPRGLWYYNKDMIMLGGATAQNHMICRDQVLAITVAESNFITFCDWAFDGDTPKLLNVDAARRYDRLYSKERLSLSYNWVHELAHFYGMYEEPVLIDQPAVQSNGQPALDKDGNRMKTYGPTPVIYLAKNNAYAASRTADAYALFAMAM</sequence>
<comment type="caution">
    <text evidence="1">The sequence shown here is derived from an EMBL/GenBank/DDBJ whole genome shotgun (WGS) entry which is preliminary data.</text>
</comment>